<name>A0A5B1BXT9_MYCSI</name>
<dbReference type="EMBL" id="VTZN01000003">
    <property type="protein sequence ID" value="KAA1251984.1"/>
    <property type="molecule type" value="Genomic_DNA"/>
</dbReference>
<accession>A0A5B1BXT9</accession>
<protein>
    <submittedName>
        <fullName evidence="1">Uncharacterized protein</fullName>
    </submittedName>
</protein>
<evidence type="ECO:0000313" key="1">
    <source>
        <dbReference type="EMBL" id="KAA1251984.1"/>
    </source>
</evidence>
<comment type="caution">
    <text evidence="1">The sequence shown here is derived from an EMBL/GenBank/DDBJ whole genome shotgun (WGS) entry which is preliminary data.</text>
</comment>
<dbReference type="Proteomes" id="UP000324701">
    <property type="component" value="Unassembled WGS sequence"/>
</dbReference>
<dbReference type="OrthoDB" id="9815339at2"/>
<evidence type="ECO:0000313" key="2">
    <source>
        <dbReference type="Proteomes" id="UP000324701"/>
    </source>
</evidence>
<sequence>MMTHHASEITRAFLNRMRNETERAAYRIAERYREDGDAIGFICETHLELPAQPPSGPRTLILFAHFDAQGIVDPYVVYYLKALHGLGATIVFVSGAPNLTPGSVDAIRDYCAGIYTRETLSLDFGSWHLAWCIMRQHGWSLNQFDRFVIANDSVFGPLFPLGEMWGTFRGADMYGASESTQQQPHLQSYFLAWDLNRRTRPFLNDFWDDFQYVVDKLLLIRQYEVGISARARDSGLSLKPFASAAAVKETYARQGHPRSKILSRKRGINNTIYYWDGLIEHLRFPFLKASLPRHNTPWQDSIAELRDFIEQHTDYPYGLIQSNVDRLGLGAASWVRPSDTILRIRSWLEAHSV</sequence>
<proteinExistence type="predicted"/>
<keyword evidence="2" id="KW-1185">Reference proteome</keyword>
<gene>
    <name evidence="1" type="ORF">F0Q45_01120</name>
</gene>
<organism evidence="1 2">
    <name type="scientific">Mycobacterium simiae</name>
    <name type="common">Mycobacterium habana</name>
    <dbReference type="NCBI Taxonomy" id="1784"/>
    <lineage>
        <taxon>Bacteria</taxon>
        <taxon>Bacillati</taxon>
        <taxon>Actinomycetota</taxon>
        <taxon>Actinomycetes</taxon>
        <taxon>Mycobacteriales</taxon>
        <taxon>Mycobacteriaceae</taxon>
        <taxon>Mycobacterium</taxon>
        <taxon>Mycobacterium simiae complex</taxon>
    </lineage>
</organism>
<dbReference type="InterPro" id="IPR007739">
    <property type="entry name" value="RgpF"/>
</dbReference>
<reference evidence="1 2" key="1">
    <citation type="submission" date="2019-09" db="EMBL/GenBank/DDBJ databases">
        <title>Report of infection by Mycobacterium simiae a patient suffering from pulmonary tuberculosis.</title>
        <authorList>
            <person name="Mohanty P.S."/>
            <person name="Bansal A.K."/>
            <person name="Singh H."/>
            <person name="Sharma S."/>
            <person name="Patil S.A."/>
            <person name="Upadhaya P."/>
            <person name="Singh P.K."/>
            <person name="Kumar D."/>
            <person name="Kumar S."/>
            <person name="Singh R.K."/>
            <person name="Chaudhary B."/>
        </authorList>
    </citation>
    <scope>NUCLEOTIDE SEQUENCE [LARGE SCALE GENOMIC DNA]</scope>
    <source>
        <strain evidence="1 2">JAL-560-SIM</strain>
    </source>
</reference>
<dbReference type="AlphaFoldDB" id="A0A5B1BXT9"/>
<dbReference type="Pfam" id="PF05045">
    <property type="entry name" value="RgpF"/>
    <property type="match status" value="1"/>
</dbReference>